<organism evidence="1 2">
    <name type="scientific">Candidatus Portnoybacteria bacterium CG11_big_fil_rev_8_21_14_0_20_44_10</name>
    <dbReference type="NCBI Taxonomy" id="1974818"/>
    <lineage>
        <taxon>Bacteria</taxon>
        <taxon>Candidatus Portnoyibacteriota</taxon>
    </lineage>
</organism>
<comment type="caution">
    <text evidence="1">The sequence shown here is derived from an EMBL/GenBank/DDBJ whole genome shotgun (WGS) entry which is preliminary data.</text>
</comment>
<evidence type="ECO:0000313" key="1">
    <source>
        <dbReference type="EMBL" id="PIQ74598.1"/>
    </source>
</evidence>
<dbReference type="EMBL" id="PCVN01000034">
    <property type="protein sequence ID" value="PIQ74598.1"/>
    <property type="molecule type" value="Genomic_DNA"/>
</dbReference>
<dbReference type="AlphaFoldDB" id="A0A2H0KR20"/>
<accession>A0A2H0KR20</accession>
<evidence type="ECO:0000313" key="2">
    <source>
        <dbReference type="Proteomes" id="UP000231550"/>
    </source>
</evidence>
<proteinExistence type="predicted"/>
<dbReference type="Proteomes" id="UP000231550">
    <property type="component" value="Unassembled WGS sequence"/>
</dbReference>
<name>A0A2H0KR20_9BACT</name>
<protein>
    <submittedName>
        <fullName evidence="1">Uncharacterized protein</fullName>
    </submittedName>
</protein>
<sequence>MRELFCFFSCCYSIKFSDSKGKSGLRDEEERAMAKMADESSEEYLKRMEREGKHVHSCAVCGDKGECKSPLCLAQPGDVLTIYGYVDGCRKCSSAAII</sequence>
<gene>
    <name evidence="1" type="ORF">COV85_01250</name>
</gene>
<reference evidence="1 2" key="1">
    <citation type="submission" date="2017-09" db="EMBL/GenBank/DDBJ databases">
        <title>Depth-based differentiation of microbial function through sediment-hosted aquifers and enrichment of novel symbionts in the deep terrestrial subsurface.</title>
        <authorList>
            <person name="Probst A.J."/>
            <person name="Ladd B."/>
            <person name="Jarett J.K."/>
            <person name="Geller-Mcgrath D.E."/>
            <person name="Sieber C.M."/>
            <person name="Emerson J.B."/>
            <person name="Anantharaman K."/>
            <person name="Thomas B.C."/>
            <person name="Malmstrom R."/>
            <person name="Stieglmeier M."/>
            <person name="Klingl A."/>
            <person name="Woyke T."/>
            <person name="Ryan C.M."/>
            <person name="Banfield J.F."/>
        </authorList>
    </citation>
    <scope>NUCLEOTIDE SEQUENCE [LARGE SCALE GENOMIC DNA]</scope>
    <source>
        <strain evidence="1">CG11_big_fil_rev_8_21_14_0_20_44_10</strain>
    </source>
</reference>